<comment type="caution">
    <text evidence="2">The sequence shown here is derived from an EMBL/GenBank/DDBJ whole genome shotgun (WGS) entry which is preliminary data.</text>
</comment>
<evidence type="ECO:0000313" key="2">
    <source>
        <dbReference type="EMBL" id="EEG89975.1"/>
    </source>
</evidence>
<dbReference type="AlphaFoldDB" id="C0B9M3"/>
<evidence type="ECO:0000313" key="3">
    <source>
        <dbReference type="Proteomes" id="UP000003793"/>
    </source>
</evidence>
<dbReference type="InterPro" id="IPR038461">
    <property type="entry name" value="Schlafen_AlbA_2_dom_sf"/>
</dbReference>
<dbReference type="Pfam" id="PF04326">
    <property type="entry name" value="SLFN_AlbA_2"/>
    <property type="match status" value="1"/>
</dbReference>
<reference evidence="2 3" key="1">
    <citation type="submission" date="2009-02" db="EMBL/GenBank/DDBJ databases">
        <authorList>
            <person name="Fulton L."/>
            <person name="Clifton S."/>
            <person name="Fulton B."/>
            <person name="Xu J."/>
            <person name="Minx P."/>
            <person name="Pepin K.H."/>
            <person name="Johnson M."/>
            <person name="Bhonagiri V."/>
            <person name="Nash W.E."/>
            <person name="Mardis E.R."/>
            <person name="Wilson R.K."/>
        </authorList>
    </citation>
    <scope>NUCLEOTIDE SEQUENCE [LARGE SCALE GENOMIC DNA]</scope>
    <source>
        <strain evidence="2 3">ATCC 27758</strain>
    </source>
</reference>
<proteinExistence type="predicted"/>
<dbReference type="Proteomes" id="UP000003793">
    <property type="component" value="Unassembled WGS sequence"/>
</dbReference>
<dbReference type="Gene3D" id="3.30.950.30">
    <property type="entry name" value="Schlafen, AAA domain"/>
    <property type="match status" value="1"/>
</dbReference>
<protein>
    <submittedName>
        <fullName evidence="2">Toxin-antitoxin system, toxin component, Fic family</fullName>
    </submittedName>
</protein>
<accession>C0B9M3</accession>
<dbReference type="HOGENOM" id="CLU_3064150_0_0_9"/>
<sequence length="66" mass="7193">MERSGKMTIEEVLAVEEMQVFDRKSVNIAPKVLAIPIIAFANADGGTVAIGISDKTRRIEGVDYDI</sequence>
<dbReference type="InterPro" id="IPR007421">
    <property type="entry name" value="Schlafen_AlbA_2_dom"/>
</dbReference>
<gene>
    <name evidence="2" type="ORF">COPCOM_01850</name>
</gene>
<dbReference type="EMBL" id="ABVR01000040">
    <property type="protein sequence ID" value="EEG89975.1"/>
    <property type="molecule type" value="Genomic_DNA"/>
</dbReference>
<reference evidence="2 3" key="2">
    <citation type="submission" date="2009-03" db="EMBL/GenBank/DDBJ databases">
        <title>Draft genome sequence of Coprococcus comes (ATCC 27758).</title>
        <authorList>
            <person name="Sudarsanam P."/>
            <person name="Ley R."/>
            <person name="Guruge J."/>
            <person name="Turnbaugh P.J."/>
            <person name="Mahowald M."/>
            <person name="Liep D."/>
            <person name="Gordon J."/>
        </authorList>
    </citation>
    <scope>NUCLEOTIDE SEQUENCE [LARGE SCALE GENOMIC DNA]</scope>
    <source>
        <strain evidence="2 3">ATCC 27758</strain>
    </source>
</reference>
<evidence type="ECO:0000259" key="1">
    <source>
        <dbReference type="Pfam" id="PF04326"/>
    </source>
</evidence>
<organism evidence="2 3">
    <name type="scientific">Coprococcus comes ATCC 27758</name>
    <dbReference type="NCBI Taxonomy" id="470146"/>
    <lineage>
        <taxon>Bacteria</taxon>
        <taxon>Bacillati</taxon>
        <taxon>Bacillota</taxon>
        <taxon>Clostridia</taxon>
        <taxon>Lachnospirales</taxon>
        <taxon>Lachnospiraceae</taxon>
        <taxon>Coprococcus</taxon>
    </lineage>
</organism>
<name>C0B9M3_9FIRM</name>
<feature type="domain" description="Schlafen AlbA-2" evidence="1">
    <location>
        <begin position="20"/>
        <end position="63"/>
    </location>
</feature>